<evidence type="ECO:0000313" key="2">
    <source>
        <dbReference type="Proteomes" id="UP000308600"/>
    </source>
</evidence>
<sequence length="310" mass="34520">MSGIENPSANRSAEKPPTRSIPPLDAGLYALNENQTAFFKELTGIKDDEELKNHIIGIQHKAYEVFAYPCIRRFTFTTLKIARSPGFAAAQKLRATRPDAILLDVGCCFGNDLRKAVLDGWPVENVIGSDLRPALWNYGHELFKSTPESFPAAFIAGDVFDSSFLYPNPVSYENPRSPRPDFLEDITSLTELQGHCSAIFAAAFFHLFDEPQQFQLAQRLASLVSPLPGSIIFGSHIARPDTGARAELLKSISSRLFCHSPKTWAEMWDGGVFKKGTVRVQAGLKEVERRDSSTMPGKKIHIMYWSVTRV</sequence>
<gene>
    <name evidence="1" type="ORF">BDN72DRAFT_800730</name>
</gene>
<evidence type="ECO:0000313" key="1">
    <source>
        <dbReference type="EMBL" id="TFK65873.1"/>
    </source>
</evidence>
<proteinExistence type="predicted"/>
<keyword evidence="2" id="KW-1185">Reference proteome</keyword>
<accession>A0ACD3AJ21</accession>
<dbReference type="Proteomes" id="UP000308600">
    <property type="component" value="Unassembled WGS sequence"/>
</dbReference>
<dbReference type="EMBL" id="ML208423">
    <property type="protein sequence ID" value="TFK65873.1"/>
    <property type="molecule type" value="Genomic_DNA"/>
</dbReference>
<organism evidence="1 2">
    <name type="scientific">Pluteus cervinus</name>
    <dbReference type="NCBI Taxonomy" id="181527"/>
    <lineage>
        <taxon>Eukaryota</taxon>
        <taxon>Fungi</taxon>
        <taxon>Dikarya</taxon>
        <taxon>Basidiomycota</taxon>
        <taxon>Agaricomycotina</taxon>
        <taxon>Agaricomycetes</taxon>
        <taxon>Agaricomycetidae</taxon>
        <taxon>Agaricales</taxon>
        <taxon>Pluteineae</taxon>
        <taxon>Pluteaceae</taxon>
        <taxon>Pluteus</taxon>
    </lineage>
</organism>
<name>A0ACD3AJ21_9AGAR</name>
<protein>
    <submittedName>
        <fullName evidence="1">Uncharacterized protein</fullName>
    </submittedName>
</protein>
<reference evidence="1 2" key="1">
    <citation type="journal article" date="2019" name="Nat. Ecol. Evol.">
        <title>Megaphylogeny resolves global patterns of mushroom evolution.</title>
        <authorList>
            <person name="Varga T."/>
            <person name="Krizsan K."/>
            <person name="Foldi C."/>
            <person name="Dima B."/>
            <person name="Sanchez-Garcia M."/>
            <person name="Sanchez-Ramirez S."/>
            <person name="Szollosi G.J."/>
            <person name="Szarkandi J.G."/>
            <person name="Papp V."/>
            <person name="Albert L."/>
            <person name="Andreopoulos W."/>
            <person name="Angelini C."/>
            <person name="Antonin V."/>
            <person name="Barry K.W."/>
            <person name="Bougher N.L."/>
            <person name="Buchanan P."/>
            <person name="Buyck B."/>
            <person name="Bense V."/>
            <person name="Catcheside P."/>
            <person name="Chovatia M."/>
            <person name="Cooper J."/>
            <person name="Damon W."/>
            <person name="Desjardin D."/>
            <person name="Finy P."/>
            <person name="Geml J."/>
            <person name="Haridas S."/>
            <person name="Hughes K."/>
            <person name="Justo A."/>
            <person name="Karasinski D."/>
            <person name="Kautmanova I."/>
            <person name="Kiss B."/>
            <person name="Kocsube S."/>
            <person name="Kotiranta H."/>
            <person name="LaButti K.M."/>
            <person name="Lechner B.E."/>
            <person name="Liimatainen K."/>
            <person name="Lipzen A."/>
            <person name="Lukacs Z."/>
            <person name="Mihaltcheva S."/>
            <person name="Morgado L.N."/>
            <person name="Niskanen T."/>
            <person name="Noordeloos M.E."/>
            <person name="Ohm R.A."/>
            <person name="Ortiz-Santana B."/>
            <person name="Ovrebo C."/>
            <person name="Racz N."/>
            <person name="Riley R."/>
            <person name="Savchenko A."/>
            <person name="Shiryaev A."/>
            <person name="Soop K."/>
            <person name="Spirin V."/>
            <person name="Szebenyi C."/>
            <person name="Tomsovsky M."/>
            <person name="Tulloss R.E."/>
            <person name="Uehling J."/>
            <person name="Grigoriev I.V."/>
            <person name="Vagvolgyi C."/>
            <person name="Papp T."/>
            <person name="Martin F.M."/>
            <person name="Miettinen O."/>
            <person name="Hibbett D.S."/>
            <person name="Nagy L.G."/>
        </authorList>
    </citation>
    <scope>NUCLEOTIDE SEQUENCE [LARGE SCALE GENOMIC DNA]</scope>
    <source>
        <strain evidence="1 2">NL-1719</strain>
    </source>
</reference>